<sequence>MTEEEMEAFGLLPKGSSLLRKGKNGNLDFGQFGKKDENSKMKENNENLDENEDDQQDSEQELKQQQLKNQKPKQAANQKVQPKPQSKSKQSEQKPSNAKKGSQQQQQQQQLADGEFQIIGEYNGPSYGNDEDVAVAQQDAKIAAQQFEREMKAKAIRQDDAEPLTEREQLDFSSAVESVGERIVARLRSNVWSHREQGLKDLQSLSKGLNEDGEEVDNSNQDMESTARVMQSWLIRLAQDKNMQVYVACLDTVCALAESVSGQREKKQICEPYLKYVIPRMAEAAKKVSERSQSFVLFCADTSLGGIGPQNVASQLIPPHTTTINSSSSVGTLTPVNSGQSGQGTNQQGNQRDGKEIGSGGGTLSGINKPILLSNFKQNFERMNILKKLADTNGASSICGSNITGVGESKKTLTENVLRYVTTQLISPNDKVRDLSVELFVMLHSTVGSKVAMAALEKTNKNVEIPSAVMKRVCDAVNETAIPPQPSASSIGQQSSAPSGKGKQQSSNAAKGAGKVQGKAKAAQPDQKGAQGANAKQQQQPQPKQGQPKANTKPPQGKQQAKQQPPTPSKQQQEIVNNNNEDDEDDWTYCEFCGQEDNQWQKADVELHQREACPMLIRCEQCQLVVRIDELIVHRLSNCSTKAYGECRRCHEAILLTQLDSHQKAAKCTPAKANSNQARCPLCHTDIQADDKGWLLHLTKQPGCAGNPRTKAKWRKDAEKQTVQANVAKPTTASAAAKPAASKIPRLSKK</sequence>
<feature type="region of interest" description="Disordered" evidence="1">
    <location>
        <begin position="318"/>
        <end position="362"/>
    </location>
</feature>
<evidence type="ECO:0000259" key="2">
    <source>
        <dbReference type="Pfam" id="PF21039"/>
    </source>
</evidence>
<feature type="region of interest" description="Disordered" evidence="1">
    <location>
        <begin position="481"/>
        <end position="575"/>
    </location>
</feature>
<dbReference type="Pfam" id="PF21040">
    <property type="entry name" value="CEP104-like_TOG"/>
    <property type="match status" value="1"/>
</dbReference>
<reference evidence="3 4" key="1">
    <citation type="submission" date="2019-03" db="EMBL/GenBank/DDBJ databases">
        <title>Single cell metagenomics reveals metabolic interactions within the superorganism composed of flagellate Streblomastix strix and complex community of Bacteroidetes bacteria on its surface.</title>
        <authorList>
            <person name="Treitli S.C."/>
            <person name="Kolisko M."/>
            <person name="Husnik F."/>
            <person name="Keeling P."/>
            <person name="Hampl V."/>
        </authorList>
    </citation>
    <scope>NUCLEOTIDE SEQUENCE [LARGE SCALE GENOMIC DNA]</scope>
    <source>
        <strain evidence="3">ST1C</strain>
    </source>
</reference>
<dbReference type="InterPro" id="IPR048738">
    <property type="entry name" value="CEP104_Znf"/>
</dbReference>
<evidence type="ECO:0000313" key="4">
    <source>
        <dbReference type="Proteomes" id="UP000324800"/>
    </source>
</evidence>
<proteinExistence type="predicted"/>
<feature type="compositionally biased region" description="Polar residues" evidence="1">
    <location>
        <begin position="487"/>
        <end position="508"/>
    </location>
</feature>
<dbReference type="InterPro" id="IPR011989">
    <property type="entry name" value="ARM-like"/>
</dbReference>
<dbReference type="SUPFAM" id="SSF48371">
    <property type="entry name" value="ARM repeat"/>
    <property type="match status" value="1"/>
</dbReference>
<accession>A0A5J4WN79</accession>
<feature type="compositionally biased region" description="Basic and acidic residues" evidence="1">
    <location>
        <begin position="33"/>
        <end position="45"/>
    </location>
</feature>
<dbReference type="Gene3D" id="1.25.10.10">
    <property type="entry name" value="Leucine-rich Repeat Variant"/>
    <property type="match status" value="1"/>
</dbReference>
<feature type="compositionally biased region" description="Acidic residues" evidence="1">
    <location>
        <begin position="46"/>
        <end position="59"/>
    </location>
</feature>
<dbReference type="AlphaFoldDB" id="A0A5J4WN79"/>
<dbReference type="Proteomes" id="UP000324800">
    <property type="component" value="Unassembled WGS sequence"/>
</dbReference>
<feature type="region of interest" description="Disordered" evidence="1">
    <location>
        <begin position="705"/>
        <end position="750"/>
    </location>
</feature>
<dbReference type="OrthoDB" id="66599at2759"/>
<evidence type="ECO:0000313" key="3">
    <source>
        <dbReference type="EMBL" id="KAA6396052.1"/>
    </source>
</evidence>
<dbReference type="EMBL" id="SNRW01001530">
    <property type="protein sequence ID" value="KAA6396052.1"/>
    <property type="molecule type" value="Genomic_DNA"/>
</dbReference>
<dbReference type="PANTHER" id="PTHR13371">
    <property type="entry name" value="GLYCINE-, GLUTAMATE-, THIENYLCYCLOHEXYLPIPERIDINE-BINDING PROTEIN"/>
    <property type="match status" value="1"/>
</dbReference>
<comment type="caution">
    <text evidence="3">The sequence shown here is derived from an EMBL/GenBank/DDBJ whole genome shotgun (WGS) entry which is preliminary data.</text>
</comment>
<feature type="domain" description="Centrosomal protein CEP104 Zn finger" evidence="2">
    <location>
        <begin position="590"/>
        <end position="699"/>
    </location>
</feature>
<dbReference type="GO" id="GO:0005929">
    <property type="term" value="C:cilium"/>
    <property type="evidence" value="ECO:0007669"/>
    <property type="project" value="TreeGrafter"/>
</dbReference>
<dbReference type="Pfam" id="PF21039">
    <property type="entry name" value="CEP104_ZnF"/>
    <property type="match status" value="1"/>
</dbReference>
<feature type="compositionally biased region" description="Polar residues" evidence="1">
    <location>
        <begin position="320"/>
        <end position="336"/>
    </location>
</feature>
<dbReference type="PANTHER" id="PTHR13371:SF0">
    <property type="entry name" value="CENTROSOMAL PROTEIN OF 104 KDA"/>
    <property type="match status" value="1"/>
</dbReference>
<feature type="compositionally biased region" description="Low complexity" evidence="1">
    <location>
        <begin position="63"/>
        <end position="96"/>
    </location>
</feature>
<dbReference type="InterPro" id="IPR052607">
    <property type="entry name" value="CEP104-like"/>
</dbReference>
<name>A0A5J4WN79_9EUKA</name>
<feature type="compositionally biased region" description="Low complexity" evidence="1">
    <location>
        <begin position="337"/>
        <end position="351"/>
    </location>
</feature>
<feature type="compositionally biased region" description="Low complexity" evidence="1">
    <location>
        <begin position="728"/>
        <end position="742"/>
    </location>
</feature>
<gene>
    <name evidence="3" type="ORF">EZS28_008420</name>
</gene>
<dbReference type="InterPro" id="IPR016024">
    <property type="entry name" value="ARM-type_fold"/>
</dbReference>
<organism evidence="3 4">
    <name type="scientific">Streblomastix strix</name>
    <dbReference type="NCBI Taxonomy" id="222440"/>
    <lineage>
        <taxon>Eukaryota</taxon>
        <taxon>Metamonada</taxon>
        <taxon>Preaxostyla</taxon>
        <taxon>Oxymonadida</taxon>
        <taxon>Streblomastigidae</taxon>
        <taxon>Streblomastix</taxon>
    </lineage>
</organism>
<feature type="region of interest" description="Disordered" evidence="1">
    <location>
        <begin position="1"/>
        <end position="125"/>
    </location>
</feature>
<feature type="compositionally biased region" description="Low complexity" evidence="1">
    <location>
        <begin position="509"/>
        <end position="575"/>
    </location>
</feature>
<evidence type="ECO:0000256" key="1">
    <source>
        <dbReference type="SAM" id="MobiDB-lite"/>
    </source>
</evidence>
<protein>
    <submittedName>
        <fullName evidence="3">Putative centrosomal protein CEP104</fullName>
    </submittedName>
</protein>